<protein>
    <submittedName>
        <fullName evidence="1">Uncharacterized protein</fullName>
    </submittedName>
</protein>
<name>A0ACC2HBE0_DALPE</name>
<gene>
    <name evidence="1" type="ORF">DPEC_G00047130</name>
</gene>
<dbReference type="Proteomes" id="UP001157502">
    <property type="component" value="Chromosome 4"/>
</dbReference>
<evidence type="ECO:0000313" key="1">
    <source>
        <dbReference type="EMBL" id="KAJ8012848.1"/>
    </source>
</evidence>
<accession>A0ACC2HBE0</accession>
<sequence length="85" mass="9372">MTLGHLCQGRGPSWNCDSPKITAEFIRVSTTDRLVTFLDGLAGLVPRLLDVYKATSGKKQALKDIWTALRQMSVEELMSVTCSTI</sequence>
<evidence type="ECO:0000313" key="2">
    <source>
        <dbReference type="Proteomes" id="UP001157502"/>
    </source>
</evidence>
<dbReference type="EMBL" id="CM055731">
    <property type="protein sequence ID" value="KAJ8012848.1"/>
    <property type="molecule type" value="Genomic_DNA"/>
</dbReference>
<comment type="caution">
    <text evidence="1">The sequence shown here is derived from an EMBL/GenBank/DDBJ whole genome shotgun (WGS) entry which is preliminary data.</text>
</comment>
<proteinExistence type="predicted"/>
<reference evidence="1" key="1">
    <citation type="submission" date="2021-05" db="EMBL/GenBank/DDBJ databases">
        <authorList>
            <person name="Pan Q."/>
            <person name="Jouanno E."/>
            <person name="Zahm M."/>
            <person name="Klopp C."/>
            <person name="Cabau C."/>
            <person name="Louis A."/>
            <person name="Berthelot C."/>
            <person name="Parey E."/>
            <person name="Roest Crollius H."/>
            <person name="Montfort J."/>
            <person name="Robinson-Rechavi M."/>
            <person name="Bouchez O."/>
            <person name="Lampietro C."/>
            <person name="Lopez Roques C."/>
            <person name="Donnadieu C."/>
            <person name="Postlethwait J."/>
            <person name="Bobe J."/>
            <person name="Dillon D."/>
            <person name="Chandos A."/>
            <person name="von Hippel F."/>
            <person name="Guiguen Y."/>
        </authorList>
    </citation>
    <scope>NUCLEOTIDE SEQUENCE</scope>
    <source>
        <strain evidence="1">YG-Jan2019</strain>
    </source>
</reference>
<organism evidence="1 2">
    <name type="scientific">Dallia pectoralis</name>
    <name type="common">Alaska blackfish</name>
    <dbReference type="NCBI Taxonomy" id="75939"/>
    <lineage>
        <taxon>Eukaryota</taxon>
        <taxon>Metazoa</taxon>
        <taxon>Chordata</taxon>
        <taxon>Craniata</taxon>
        <taxon>Vertebrata</taxon>
        <taxon>Euteleostomi</taxon>
        <taxon>Actinopterygii</taxon>
        <taxon>Neopterygii</taxon>
        <taxon>Teleostei</taxon>
        <taxon>Protacanthopterygii</taxon>
        <taxon>Esociformes</taxon>
        <taxon>Umbridae</taxon>
        <taxon>Dallia</taxon>
    </lineage>
</organism>
<keyword evidence="2" id="KW-1185">Reference proteome</keyword>